<dbReference type="Proteomes" id="UP001157502">
    <property type="component" value="Chromosome 5"/>
</dbReference>
<organism evidence="1 2">
    <name type="scientific">Dallia pectoralis</name>
    <name type="common">Alaska blackfish</name>
    <dbReference type="NCBI Taxonomy" id="75939"/>
    <lineage>
        <taxon>Eukaryota</taxon>
        <taxon>Metazoa</taxon>
        <taxon>Chordata</taxon>
        <taxon>Craniata</taxon>
        <taxon>Vertebrata</taxon>
        <taxon>Euteleostomi</taxon>
        <taxon>Actinopterygii</taxon>
        <taxon>Neopterygii</taxon>
        <taxon>Teleostei</taxon>
        <taxon>Protacanthopterygii</taxon>
        <taxon>Esociformes</taxon>
        <taxon>Umbridae</taxon>
        <taxon>Dallia</taxon>
    </lineage>
</organism>
<evidence type="ECO:0000313" key="1">
    <source>
        <dbReference type="EMBL" id="KAJ8011647.1"/>
    </source>
</evidence>
<keyword evidence="2" id="KW-1185">Reference proteome</keyword>
<dbReference type="EMBL" id="CM055732">
    <property type="protein sequence ID" value="KAJ8011647.1"/>
    <property type="molecule type" value="Genomic_DNA"/>
</dbReference>
<protein>
    <submittedName>
        <fullName evidence="1">Uncharacterized protein</fullName>
    </submittedName>
</protein>
<gene>
    <name evidence="1" type="ORF">DPEC_G00060430</name>
</gene>
<reference evidence="1" key="1">
    <citation type="submission" date="2021-05" db="EMBL/GenBank/DDBJ databases">
        <authorList>
            <person name="Pan Q."/>
            <person name="Jouanno E."/>
            <person name="Zahm M."/>
            <person name="Klopp C."/>
            <person name="Cabau C."/>
            <person name="Louis A."/>
            <person name="Berthelot C."/>
            <person name="Parey E."/>
            <person name="Roest Crollius H."/>
            <person name="Montfort J."/>
            <person name="Robinson-Rechavi M."/>
            <person name="Bouchez O."/>
            <person name="Lampietro C."/>
            <person name="Lopez Roques C."/>
            <person name="Donnadieu C."/>
            <person name="Postlethwait J."/>
            <person name="Bobe J."/>
            <person name="Dillon D."/>
            <person name="Chandos A."/>
            <person name="von Hippel F."/>
            <person name="Guiguen Y."/>
        </authorList>
    </citation>
    <scope>NUCLEOTIDE SEQUENCE</scope>
    <source>
        <strain evidence="1">YG-Jan2019</strain>
    </source>
</reference>
<name>A0ACC2H709_DALPE</name>
<evidence type="ECO:0000313" key="2">
    <source>
        <dbReference type="Proteomes" id="UP001157502"/>
    </source>
</evidence>
<comment type="caution">
    <text evidence="1">The sequence shown here is derived from an EMBL/GenBank/DDBJ whole genome shotgun (WGS) entry which is preliminary data.</text>
</comment>
<sequence length="96" mass="10841">MTSKRRRLDVSALWDMFQPLKMKTRLSMQSALAAEMSTAHFQDASTATRRTDLCPPRSQHATRESAREGSLQVKKQDKHSVSNGWLGLQTLLLANQ</sequence>
<accession>A0ACC2H709</accession>
<proteinExistence type="predicted"/>